<sequence length="173" mass="19722">MKAELHFDFAVDKEKNSIVVKREFAAGRQLVWDCHTKRELLDRWFAPKPLTTQTKRMEFKVGGHWHYAMITPDGQTFWNRLDYQAINPIDNYAALDGFCDEAGQVNPDMPRSRWEVAFTDAGERTLVTTVVQYNSADDVQKAIGMGLKDGLASTLERLDELLLDLGETAELVQ</sequence>
<accession>A0ABS2JWK1</accession>
<name>A0ABS2JWK1_9GAMM</name>
<keyword evidence="4" id="KW-1185">Reference proteome</keyword>
<evidence type="ECO:0000313" key="4">
    <source>
        <dbReference type="Proteomes" id="UP001430065"/>
    </source>
</evidence>
<organism evidence="3 4">
    <name type="scientific">Dyella kyungheensis</name>
    <dbReference type="NCBI Taxonomy" id="1242174"/>
    <lineage>
        <taxon>Bacteria</taxon>
        <taxon>Pseudomonadati</taxon>
        <taxon>Pseudomonadota</taxon>
        <taxon>Gammaproteobacteria</taxon>
        <taxon>Lysobacterales</taxon>
        <taxon>Rhodanobacteraceae</taxon>
        <taxon>Dyella</taxon>
    </lineage>
</organism>
<evidence type="ECO:0000256" key="1">
    <source>
        <dbReference type="ARBA" id="ARBA00006817"/>
    </source>
</evidence>
<reference evidence="3 4" key="1">
    <citation type="submission" date="2020-10" db="EMBL/GenBank/DDBJ databases">
        <title>Phylogeny of dyella-like bacteria.</title>
        <authorList>
            <person name="Fu J."/>
        </authorList>
    </citation>
    <scope>NUCLEOTIDE SEQUENCE [LARGE SCALE GENOMIC DNA]</scope>
    <source>
        <strain evidence="3 4">THG-B117</strain>
    </source>
</reference>
<comment type="caution">
    <text evidence="3">The sequence shown here is derived from an EMBL/GenBank/DDBJ whole genome shotgun (WGS) entry which is preliminary data.</text>
</comment>
<comment type="similarity">
    <text evidence="1">Belongs to the AHA1 family.</text>
</comment>
<dbReference type="CDD" id="cd07814">
    <property type="entry name" value="SRPBCC_CalC_Aha1-like"/>
    <property type="match status" value="1"/>
</dbReference>
<dbReference type="InterPro" id="IPR013538">
    <property type="entry name" value="ASHA1/2-like_C"/>
</dbReference>
<dbReference type="SUPFAM" id="SSF55961">
    <property type="entry name" value="Bet v1-like"/>
    <property type="match status" value="1"/>
</dbReference>
<proteinExistence type="inferred from homology"/>
<feature type="domain" description="Activator of Hsp90 ATPase homologue 1/2-like C-terminal" evidence="2">
    <location>
        <begin position="28"/>
        <end position="162"/>
    </location>
</feature>
<dbReference type="EMBL" id="JADIKC010000007">
    <property type="protein sequence ID" value="MBM7122695.1"/>
    <property type="molecule type" value="Genomic_DNA"/>
</dbReference>
<gene>
    <name evidence="3" type="ORF">ISP20_16120</name>
</gene>
<dbReference type="InterPro" id="IPR023393">
    <property type="entry name" value="START-like_dom_sf"/>
</dbReference>
<dbReference type="RefSeq" id="WP_204637128.1">
    <property type="nucleotide sequence ID" value="NZ_JADIKC010000007.1"/>
</dbReference>
<dbReference type="Gene3D" id="3.30.530.20">
    <property type="match status" value="1"/>
</dbReference>
<dbReference type="Pfam" id="PF08327">
    <property type="entry name" value="AHSA1"/>
    <property type="match status" value="1"/>
</dbReference>
<evidence type="ECO:0000259" key="2">
    <source>
        <dbReference type="Pfam" id="PF08327"/>
    </source>
</evidence>
<evidence type="ECO:0000313" key="3">
    <source>
        <dbReference type="EMBL" id="MBM7122695.1"/>
    </source>
</evidence>
<dbReference type="Proteomes" id="UP001430065">
    <property type="component" value="Unassembled WGS sequence"/>
</dbReference>
<protein>
    <submittedName>
        <fullName evidence="3">SRPBCC domain-containing protein</fullName>
    </submittedName>
</protein>